<sequence>MYIGGEFVDSSDQAYIESINPASGELWTYIPKGEKEDVDRAFQAARRCYESEEWRGLSPTRRGRLLRKLAEAIEDNAEHLARIETQDNGKLYREMVTQLKMIPSWYEYYAGLADKVEGTVIPLDRQSVLNYTLREPLGVVACITPWNSPLLLATWKMAPALAAGNTIVLKPSEFTSASSLEFAEIFHEVGFPAGTLNVVTGYGHTVGDLISKHPLADKVAFTGGTETGRKVAINAASHLADVTLELGGKSPNIVFADANLDAAEAGVIAGIFAASGQTCIAGSRLFVERSIADSFVDRLVKRANEIRLGDPMQPDTQMGPAATPGQLKKIEDYVNIAINEGACVSAGGKRPSQPELSEGLYYHPTILTGVDNSMRICQEEVFGPVLCVIPFDSEEEVVKMANDTEFGLGAGIWTNDLKRSHRMARVIESGTVWINTYRASAYNSPFGGVKNSGLGRENGIEAIYDYMQMKSVWIELSDEISDPFTVRT</sequence>
<dbReference type="CDD" id="cd07114">
    <property type="entry name" value="ALDH_DhaS"/>
    <property type="match status" value="1"/>
</dbReference>
<gene>
    <name evidence="6" type="ORF">IC621_12205</name>
</gene>
<feature type="active site" evidence="3">
    <location>
        <position position="245"/>
    </location>
</feature>
<feature type="domain" description="Aldehyde dehydrogenase" evidence="5">
    <location>
        <begin position="7"/>
        <end position="472"/>
    </location>
</feature>
<keyword evidence="2 4" id="KW-0560">Oxidoreductase</keyword>
<dbReference type="InterPro" id="IPR016162">
    <property type="entry name" value="Ald_DH_N"/>
</dbReference>
<dbReference type="InterPro" id="IPR016160">
    <property type="entry name" value="Ald_DH_CS_CYS"/>
</dbReference>
<dbReference type="PROSITE" id="PS00687">
    <property type="entry name" value="ALDEHYDE_DEHYDR_GLU"/>
    <property type="match status" value="1"/>
</dbReference>
<dbReference type="EMBL" id="JACXAI010000014">
    <property type="protein sequence ID" value="MBD1380996.1"/>
    <property type="molecule type" value="Genomic_DNA"/>
</dbReference>
<dbReference type="InterPro" id="IPR016163">
    <property type="entry name" value="Ald_DH_C"/>
</dbReference>
<accession>A0A926NGS0</accession>
<dbReference type="SUPFAM" id="SSF53720">
    <property type="entry name" value="ALDH-like"/>
    <property type="match status" value="1"/>
</dbReference>
<comment type="similarity">
    <text evidence="1 4">Belongs to the aldehyde dehydrogenase family.</text>
</comment>
<dbReference type="PANTHER" id="PTHR11699">
    <property type="entry name" value="ALDEHYDE DEHYDROGENASE-RELATED"/>
    <property type="match status" value="1"/>
</dbReference>
<dbReference type="Proteomes" id="UP000626844">
    <property type="component" value="Unassembled WGS sequence"/>
</dbReference>
<evidence type="ECO:0000256" key="3">
    <source>
        <dbReference type="PROSITE-ProRule" id="PRU10007"/>
    </source>
</evidence>
<dbReference type="InterPro" id="IPR015590">
    <property type="entry name" value="Aldehyde_DH_dom"/>
</dbReference>
<protein>
    <submittedName>
        <fullName evidence="6">Aldehyde dehydrogenase</fullName>
    </submittedName>
</protein>
<dbReference type="InterPro" id="IPR016161">
    <property type="entry name" value="Ald_DH/histidinol_DH"/>
</dbReference>
<proteinExistence type="inferred from homology"/>
<dbReference type="GO" id="GO:0016620">
    <property type="term" value="F:oxidoreductase activity, acting on the aldehyde or oxo group of donors, NAD or NADP as acceptor"/>
    <property type="evidence" value="ECO:0007669"/>
    <property type="project" value="InterPro"/>
</dbReference>
<comment type="caution">
    <text evidence="6">The sequence shown here is derived from an EMBL/GenBank/DDBJ whole genome shotgun (WGS) entry which is preliminary data.</text>
</comment>
<dbReference type="FunFam" id="3.40.605.10:FF:000007">
    <property type="entry name" value="NAD/NADP-dependent betaine aldehyde dehydrogenase"/>
    <property type="match status" value="1"/>
</dbReference>
<evidence type="ECO:0000313" key="6">
    <source>
        <dbReference type="EMBL" id="MBD1380996.1"/>
    </source>
</evidence>
<keyword evidence="7" id="KW-1185">Reference proteome</keyword>
<evidence type="ECO:0000313" key="7">
    <source>
        <dbReference type="Proteomes" id="UP000626844"/>
    </source>
</evidence>
<evidence type="ECO:0000259" key="5">
    <source>
        <dbReference type="Pfam" id="PF00171"/>
    </source>
</evidence>
<dbReference type="Gene3D" id="3.40.309.10">
    <property type="entry name" value="Aldehyde Dehydrogenase, Chain A, domain 2"/>
    <property type="match status" value="1"/>
</dbReference>
<evidence type="ECO:0000256" key="2">
    <source>
        <dbReference type="ARBA" id="ARBA00023002"/>
    </source>
</evidence>
<name>A0A926NGS0_9BACI</name>
<dbReference type="AlphaFoldDB" id="A0A926NGS0"/>
<organism evidence="6 7">
    <name type="scientific">Metabacillus arenae</name>
    <dbReference type="NCBI Taxonomy" id="2771434"/>
    <lineage>
        <taxon>Bacteria</taxon>
        <taxon>Bacillati</taxon>
        <taxon>Bacillota</taxon>
        <taxon>Bacilli</taxon>
        <taxon>Bacillales</taxon>
        <taxon>Bacillaceae</taxon>
        <taxon>Metabacillus</taxon>
    </lineage>
</organism>
<evidence type="ECO:0000256" key="4">
    <source>
        <dbReference type="RuleBase" id="RU003345"/>
    </source>
</evidence>
<dbReference type="Pfam" id="PF00171">
    <property type="entry name" value="Aldedh"/>
    <property type="match status" value="1"/>
</dbReference>
<reference evidence="6" key="1">
    <citation type="submission" date="2020-09" db="EMBL/GenBank/DDBJ databases">
        <title>A novel bacterium of genus Bacillus, isolated from South China Sea.</title>
        <authorList>
            <person name="Huang H."/>
            <person name="Mo K."/>
            <person name="Hu Y."/>
        </authorList>
    </citation>
    <scope>NUCLEOTIDE SEQUENCE</scope>
    <source>
        <strain evidence="6">IB182487</strain>
    </source>
</reference>
<dbReference type="FunFam" id="3.40.309.10:FF:000012">
    <property type="entry name" value="Betaine aldehyde dehydrogenase"/>
    <property type="match status" value="1"/>
</dbReference>
<dbReference type="PROSITE" id="PS00070">
    <property type="entry name" value="ALDEHYDE_DEHYDR_CYS"/>
    <property type="match status" value="1"/>
</dbReference>
<dbReference type="Gene3D" id="3.40.605.10">
    <property type="entry name" value="Aldehyde Dehydrogenase, Chain A, domain 1"/>
    <property type="match status" value="1"/>
</dbReference>
<evidence type="ECO:0000256" key="1">
    <source>
        <dbReference type="ARBA" id="ARBA00009986"/>
    </source>
</evidence>
<dbReference type="InterPro" id="IPR029510">
    <property type="entry name" value="Ald_DH_CS_GLU"/>
</dbReference>